<reference evidence="2" key="1">
    <citation type="submission" date="2022-10" db="EMBL/GenBank/DDBJ databases">
        <title>The complete genomes of actinobacterial strains from the NBC collection.</title>
        <authorList>
            <person name="Joergensen T.S."/>
            <person name="Alvarez Arevalo M."/>
            <person name="Sterndorff E.B."/>
            <person name="Faurdal D."/>
            <person name="Vuksanovic O."/>
            <person name="Mourched A.-S."/>
            <person name="Charusanti P."/>
            <person name="Shaw S."/>
            <person name="Blin K."/>
            <person name="Weber T."/>
        </authorList>
    </citation>
    <scope>NUCLEOTIDE SEQUENCE</scope>
    <source>
        <strain evidence="2">NBC_01436</strain>
    </source>
</reference>
<keyword evidence="3" id="KW-1185">Reference proteome</keyword>
<sequence>MTSGLLLYTRSRRVPAAAGALLASAALLGAGAAADGAADPRLSVLAAAVAVAAAAPGLGGQDAALDRTAAIRWAPLRAAHVLLIAAAVTLVLLAAQTAGREPMTAAFLLRDAAGLTGLAALGAVLLGAEYAWTPVVGWPAVTLFAPPDPAGVGGWLLAPPDARTAAWTAGALLAAGATGYAAAGPRR</sequence>
<gene>
    <name evidence="2" type="ORF">OG367_35210</name>
</gene>
<keyword evidence="1" id="KW-0472">Membrane</keyword>
<dbReference type="EMBL" id="CP109491">
    <property type="protein sequence ID" value="WUX41160.1"/>
    <property type="molecule type" value="Genomic_DNA"/>
</dbReference>
<proteinExistence type="predicted"/>
<feature type="transmembrane region" description="Helical" evidence="1">
    <location>
        <begin position="76"/>
        <end position="95"/>
    </location>
</feature>
<evidence type="ECO:0000313" key="2">
    <source>
        <dbReference type="EMBL" id="WUX41160.1"/>
    </source>
</evidence>
<organism evidence="2 3">
    <name type="scientific">Streptomyces anulatus</name>
    <name type="common">Streptomyces chrysomallus</name>
    <dbReference type="NCBI Taxonomy" id="1892"/>
    <lineage>
        <taxon>Bacteria</taxon>
        <taxon>Bacillati</taxon>
        <taxon>Actinomycetota</taxon>
        <taxon>Actinomycetes</taxon>
        <taxon>Kitasatosporales</taxon>
        <taxon>Streptomycetaceae</taxon>
        <taxon>Streptomyces</taxon>
    </lineage>
</organism>
<evidence type="ECO:0000313" key="3">
    <source>
        <dbReference type="Proteomes" id="UP001431926"/>
    </source>
</evidence>
<dbReference type="RefSeq" id="WP_329358929.1">
    <property type="nucleotide sequence ID" value="NZ_CP109490.1"/>
</dbReference>
<feature type="transmembrane region" description="Helical" evidence="1">
    <location>
        <begin position="107"/>
        <end position="128"/>
    </location>
</feature>
<keyword evidence="1" id="KW-0812">Transmembrane</keyword>
<accession>A0ABZ1ZRX7</accession>
<keyword evidence="1" id="KW-1133">Transmembrane helix</keyword>
<protein>
    <submittedName>
        <fullName evidence="2">Uncharacterized protein</fullName>
    </submittedName>
</protein>
<dbReference type="Proteomes" id="UP001431926">
    <property type="component" value="Chromosome"/>
</dbReference>
<name>A0ABZ1ZRX7_STRAQ</name>
<evidence type="ECO:0000256" key="1">
    <source>
        <dbReference type="SAM" id="Phobius"/>
    </source>
</evidence>
<feature type="transmembrane region" description="Helical" evidence="1">
    <location>
        <begin position="165"/>
        <end position="183"/>
    </location>
</feature>